<proteinExistence type="predicted"/>
<dbReference type="AlphaFoldDB" id="A0A6S6TBZ2"/>
<dbReference type="EMBL" id="CACVAX010000045">
    <property type="protein sequence ID" value="CAA6816635.1"/>
    <property type="molecule type" value="Genomic_DNA"/>
</dbReference>
<reference evidence="2" key="1">
    <citation type="submission" date="2020-01" db="EMBL/GenBank/DDBJ databases">
        <authorList>
            <person name="Meier V. D."/>
            <person name="Meier V D."/>
        </authorList>
    </citation>
    <scope>NUCLEOTIDE SEQUENCE</scope>
    <source>
        <strain evidence="2">HLG_WM_MAG_04</strain>
    </source>
</reference>
<gene>
    <name evidence="2" type="ORF">HELGO_WM7326</name>
</gene>
<keyword evidence="1" id="KW-0812">Transmembrane</keyword>
<accession>A0A6S6TBZ2</accession>
<feature type="transmembrane region" description="Helical" evidence="1">
    <location>
        <begin position="12"/>
        <end position="37"/>
    </location>
</feature>
<name>A0A6S6TBZ2_9BACT</name>
<keyword evidence="1" id="KW-1133">Transmembrane helix</keyword>
<evidence type="ECO:0000313" key="2">
    <source>
        <dbReference type="EMBL" id="CAA6816635.1"/>
    </source>
</evidence>
<organism evidence="2">
    <name type="scientific">uncultured Sulfurovum sp</name>
    <dbReference type="NCBI Taxonomy" id="269237"/>
    <lineage>
        <taxon>Bacteria</taxon>
        <taxon>Pseudomonadati</taxon>
        <taxon>Campylobacterota</taxon>
        <taxon>Epsilonproteobacteria</taxon>
        <taxon>Campylobacterales</taxon>
        <taxon>Sulfurovaceae</taxon>
        <taxon>Sulfurovum</taxon>
        <taxon>environmental samples</taxon>
    </lineage>
</organism>
<protein>
    <submittedName>
        <fullName evidence="2">Uncharacterized protein</fullName>
    </submittedName>
</protein>
<sequence length="79" mass="9313">MAKKEILEENGVTLSMIIITLMLTSLVLLLTLPNIYLDNQIYYKSRELAHLNKIKVILEEEQFIIKNRLEEINVKENLR</sequence>
<keyword evidence="1" id="KW-0472">Membrane</keyword>
<evidence type="ECO:0000256" key="1">
    <source>
        <dbReference type="SAM" id="Phobius"/>
    </source>
</evidence>